<name>A0ABN7UZG8_GIGMA</name>
<reference evidence="2 3" key="1">
    <citation type="submission" date="2021-06" db="EMBL/GenBank/DDBJ databases">
        <authorList>
            <person name="Kallberg Y."/>
            <person name="Tangrot J."/>
            <person name="Rosling A."/>
        </authorList>
    </citation>
    <scope>NUCLEOTIDE SEQUENCE [LARGE SCALE GENOMIC DNA]</scope>
    <source>
        <strain evidence="2 3">120-4 pot B 10/14</strain>
    </source>
</reference>
<protein>
    <submittedName>
        <fullName evidence="2">18869_t:CDS:1</fullName>
    </submittedName>
</protein>
<evidence type="ECO:0000256" key="1">
    <source>
        <dbReference type="SAM" id="MobiDB-lite"/>
    </source>
</evidence>
<sequence>FKKQNQCPTCRVKIHAAPVLSLTIKNTIDHFIRIKSSDKEKQKRKAQMQIEDDTEDDTGIEIEDDTDIGIEDTDDTEDEDYLLDDSYDTSDSFIDDEEIDYSDKYDI</sequence>
<comment type="caution">
    <text evidence="2">The sequence shown here is derived from an EMBL/GenBank/DDBJ whole genome shotgun (WGS) entry which is preliminary data.</text>
</comment>
<dbReference type="EMBL" id="CAJVQB010007560">
    <property type="protein sequence ID" value="CAG8705463.1"/>
    <property type="molecule type" value="Genomic_DNA"/>
</dbReference>
<dbReference type="Proteomes" id="UP000789901">
    <property type="component" value="Unassembled WGS sequence"/>
</dbReference>
<feature type="region of interest" description="Disordered" evidence="1">
    <location>
        <begin position="37"/>
        <end position="107"/>
    </location>
</feature>
<feature type="non-terminal residue" evidence="2">
    <location>
        <position position="1"/>
    </location>
</feature>
<gene>
    <name evidence="2" type="ORF">GMARGA_LOCUS12408</name>
</gene>
<keyword evidence="3" id="KW-1185">Reference proteome</keyword>
<proteinExistence type="predicted"/>
<feature type="compositionally biased region" description="Acidic residues" evidence="1">
    <location>
        <begin position="50"/>
        <end position="100"/>
    </location>
</feature>
<organism evidence="2 3">
    <name type="scientific">Gigaspora margarita</name>
    <dbReference type="NCBI Taxonomy" id="4874"/>
    <lineage>
        <taxon>Eukaryota</taxon>
        <taxon>Fungi</taxon>
        <taxon>Fungi incertae sedis</taxon>
        <taxon>Mucoromycota</taxon>
        <taxon>Glomeromycotina</taxon>
        <taxon>Glomeromycetes</taxon>
        <taxon>Diversisporales</taxon>
        <taxon>Gigasporaceae</taxon>
        <taxon>Gigaspora</taxon>
    </lineage>
</organism>
<evidence type="ECO:0000313" key="2">
    <source>
        <dbReference type="EMBL" id="CAG8705463.1"/>
    </source>
</evidence>
<evidence type="ECO:0000313" key="3">
    <source>
        <dbReference type="Proteomes" id="UP000789901"/>
    </source>
</evidence>
<accession>A0ABN7UZG8</accession>